<keyword evidence="3" id="KW-1185">Reference proteome</keyword>
<feature type="region of interest" description="Disordered" evidence="1">
    <location>
        <begin position="271"/>
        <end position="384"/>
    </location>
</feature>
<protein>
    <submittedName>
        <fullName evidence="2">Gti1/Pac2 family-domain-containing protein</fullName>
    </submittedName>
</protein>
<evidence type="ECO:0000313" key="2">
    <source>
        <dbReference type="EMBL" id="TRM64759.1"/>
    </source>
</evidence>
<dbReference type="OrthoDB" id="5572844at2759"/>
<dbReference type="AlphaFoldDB" id="A0A550CJ03"/>
<feature type="region of interest" description="Disordered" evidence="1">
    <location>
        <begin position="98"/>
        <end position="125"/>
    </location>
</feature>
<dbReference type="EMBL" id="VDMD01000006">
    <property type="protein sequence ID" value="TRM64759.1"/>
    <property type="molecule type" value="Genomic_DNA"/>
</dbReference>
<feature type="compositionally biased region" description="Polar residues" evidence="1">
    <location>
        <begin position="312"/>
        <end position="339"/>
    </location>
</feature>
<dbReference type="GO" id="GO:0003677">
    <property type="term" value="F:DNA binding"/>
    <property type="evidence" value="ECO:0007669"/>
    <property type="project" value="TreeGrafter"/>
</dbReference>
<feature type="compositionally biased region" description="Basic and acidic residues" evidence="1">
    <location>
        <begin position="476"/>
        <end position="487"/>
    </location>
</feature>
<feature type="region of interest" description="Disordered" evidence="1">
    <location>
        <begin position="448"/>
        <end position="487"/>
    </location>
</feature>
<feature type="region of interest" description="Disordered" evidence="1">
    <location>
        <begin position="398"/>
        <end position="420"/>
    </location>
</feature>
<feature type="compositionally biased region" description="Polar residues" evidence="1">
    <location>
        <begin position="370"/>
        <end position="384"/>
    </location>
</feature>
<sequence>MSSSASAQDDHVPSYYGAVETTLDALRLVHAASQGIVPRIRRRLNENERRAMIHSGAVFVFAVEESGIKRWTDGMLWSPSRIHKNFLVYREINERPQGRGSRRSFASEESATSRHRASPSPTEQLYSGFRNTALETTTFKLEGLHKKTITVTINDADWHLVAYYSAADMQSGLLKRPTARTDIMGPYMSPHVFRLTSFRIPPKIVMDSDGRPIVAADEEDDDEHVAGPFCKSEESYSQTSLFSPVLSPKNSFTGSSLYPISDHARISSPLPHRMAASSSTPDLWSRAPAAPSASHPSWSPDMSPPSGRWHAQGTSTQAYDSYASSSTFSGRPRSRTTGAPYQIPPLSSARGRQLAHDDPYGASRYPTPGPSTMRSASAGPSSLSWILDNPQIQRSPIAQHHSPASLHHSPPSLHPVPYSSRYSYQPASPIVNHPLQWSVHDANSLPLPRISSTPSLHSLASGPPPPFDMGEPLPSMRDHEEFFPEDN</sequence>
<accession>A0A550CJ03</accession>
<comment type="caution">
    <text evidence="2">The sequence shown here is derived from an EMBL/GenBank/DDBJ whole genome shotgun (WGS) entry which is preliminary data.</text>
</comment>
<feature type="compositionally biased region" description="Low complexity" evidence="1">
    <location>
        <begin position="287"/>
        <end position="300"/>
    </location>
</feature>
<dbReference type="PANTHER" id="PTHR28027:SF1">
    <property type="entry name" value="CAMP INDEPENDENT REGULATORY PROTEIN (AFU_ORTHOLOGUE AFUA_3G09640)"/>
    <property type="match status" value="1"/>
</dbReference>
<evidence type="ECO:0000313" key="3">
    <source>
        <dbReference type="Proteomes" id="UP000320762"/>
    </source>
</evidence>
<dbReference type="InterPro" id="IPR018608">
    <property type="entry name" value="Gti1/Pac2"/>
</dbReference>
<dbReference type="Pfam" id="PF09729">
    <property type="entry name" value="Gti1_Pac2"/>
    <property type="match status" value="1"/>
</dbReference>
<feature type="compositionally biased region" description="Low complexity" evidence="1">
    <location>
        <begin position="400"/>
        <end position="420"/>
    </location>
</feature>
<name>A0A550CJ03_9AGAR</name>
<reference evidence="2 3" key="1">
    <citation type="journal article" date="2019" name="New Phytol.">
        <title>Comparative genomics reveals unique wood-decay strategies and fruiting body development in the Schizophyllaceae.</title>
        <authorList>
            <person name="Almasi E."/>
            <person name="Sahu N."/>
            <person name="Krizsan K."/>
            <person name="Balint B."/>
            <person name="Kovacs G.M."/>
            <person name="Kiss B."/>
            <person name="Cseklye J."/>
            <person name="Drula E."/>
            <person name="Henrissat B."/>
            <person name="Nagy I."/>
            <person name="Chovatia M."/>
            <person name="Adam C."/>
            <person name="LaButti K."/>
            <person name="Lipzen A."/>
            <person name="Riley R."/>
            <person name="Grigoriev I.V."/>
            <person name="Nagy L.G."/>
        </authorList>
    </citation>
    <scope>NUCLEOTIDE SEQUENCE [LARGE SCALE GENOMIC DNA]</scope>
    <source>
        <strain evidence="2 3">NL-1724</strain>
    </source>
</reference>
<organism evidence="2 3">
    <name type="scientific">Schizophyllum amplum</name>
    <dbReference type="NCBI Taxonomy" id="97359"/>
    <lineage>
        <taxon>Eukaryota</taxon>
        <taxon>Fungi</taxon>
        <taxon>Dikarya</taxon>
        <taxon>Basidiomycota</taxon>
        <taxon>Agaricomycotina</taxon>
        <taxon>Agaricomycetes</taxon>
        <taxon>Agaricomycetidae</taxon>
        <taxon>Agaricales</taxon>
        <taxon>Schizophyllaceae</taxon>
        <taxon>Schizophyllum</taxon>
    </lineage>
</organism>
<dbReference type="Proteomes" id="UP000320762">
    <property type="component" value="Unassembled WGS sequence"/>
</dbReference>
<dbReference type="PANTHER" id="PTHR28027">
    <property type="entry name" value="TRANSCRIPTIONAL REGULATOR MIT1"/>
    <property type="match status" value="1"/>
</dbReference>
<gene>
    <name evidence="2" type="ORF">BD626DRAFT_628874</name>
</gene>
<proteinExistence type="predicted"/>
<evidence type="ECO:0000256" key="1">
    <source>
        <dbReference type="SAM" id="MobiDB-lite"/>
    </source>
</evidence>